<dbReference type="GO" id="GO:0032357">
    <property type="term" value="F:oxidized purine DNA binding"/>
    <property type="evidence" value="ECO:0007669"/>
    <property type="project" value="TreeGrafter"/>
</dbReference>
<evidence type="ECO:0000256" key="7">
    <source>
        <dbReference type="ARBA" id="ARBA00023004"/>
    </source>
</evidence>
<dbReference type="Pfam" id="PF00730">
    <property type="entry name" value="HhH-GPD"/>
    <property type="match status" value="1"/>
</dbReference>
<evidence type="ECO:0000256" key="4">
    <source>
        <dbReference type="ARBA" id="ARBA00022723"/>
    </source>
</evidence>
<dbReference type="GO" id="GO:0051539">
    <property type="term" value="F:4 iron, 4 sulfur cluster binding"/>
    <property type="evidence" value="ECO:0007669"/>
    <property type="project" value="UniProtKB-KW"/>
</dbReference>
<comment type="similarity">
    <text evidence="2">Belongs to the Nth/MutY family.</text>
</comment>
<dbReference type="GO" id="GO:0006284">
    <property type="term" value="P:base-excision repair"/>
    <property type="evidence" value="ECO:0007669"/>
    <property type="project" value="InterPro"/>
</dbReference>
<keyword evidence="7" id="KW-0408">Iron</keyword>
<organism evidence="12">
    <name type="scientific">freshwater metagenome</name>
    <dbReference type="NCBI Taxonomy" id="449393"/>
    <lineage>
        <taxon>unclassified sequences</taxon>
        <taxon>metagenomes</taxon>
        <taxon>ecological metagenomes</taxon>
    </lineage>
</organism>
<keyword evidence="6" id="KW-0378">Hydrolase</keyword>
<reference evidence="12" key="1">
    <citation type="submission" date="2020-05" db="EMBL/GenBank/DDBJ databases">
        <authorList>
            <person name="Chiriac C."/>
            <person name="Salcher M."/>
            <person name="Ghai R."/>
            <person name="Kavagutti S V."/>
        </authorList>
    </citation>
    <scope>NUCLEOTIDE SEQUENCE</scope>
</reference>
<feature type="domain" description="HhH-GPD" evidence="11">
    <location>
        <begin position="35"/>
        <end position="185"/>
    </location>
</feature>
<dbReference type="GO" id="GO:0006298">
    <property type="term" value="P:mismatch repair"/>
    <property type="evidence" value="ECO:0007669"/>
    <property type="project" value="TreeGrafter"/>
</dbReference>
<evidence type="ECO:0000256" key="9">
    <source>
        <dbReference type="ARBA" id="ARBA00023204"/>
    </source>
</evidence>
<dbReference type="InterPro" id="IPR023170">
    <property type="entry name" value="HhH_base_excis_C"/>
</dbReference>
<dbReference type="InterPro" id="IPR003265">
    <property type="entry name" value="HhH-GPD_domain"/>
</dbReference>
<evidence type="ECO:0000256" key="1">
    <source>
        <dbReference type="ARBA" id="ARBA00001966"/>
    </source>
</evidence>
<keyword evidence="5" id="KW-0227">DNA damage</keyword>
<protein>
    <submittedName>
        <fullName evidence="12">Unannotated protein</fullName>
    </submittedName>
</protein>
<keyword evidence="9" id="KW-0234">DNA repair</keyword>
<keyword evidence="10" id="KW-0326">Glycosidase</keyword>
<accession>A0A6J6M195</accession>
<keyword evidence="8" id="KW-0411">Iron-sulfur</keyword>
<sequence length="284" mass="32311">MSSIEKEILFWFENNERDLPWRKTTPWGVMVSEFMLQQTPVSRVLPKWNEWMERWPTPADLAAASTADVITAWGRLGYPRRCLRLHESSKVIAADFNNEVPKDENVLRTLPGVGEYTAAAIAAFAYQEPSLVLDVNIRRVFGRVFDGVQYPIGTPTNAERAHRRELIPTEDAHVWAAATMELGALVCTSRSPLCHECPVMNFCKWRAKGFPESAQIRKTQTWHGTDRQCRGTILQALRESPSLSELSLKQIWHDDSQVERALNGLLKDGLIWINAETHYALPAK</sequence>
<dbReference type="Pfam" id="PF10576">
    <property type="entry name" value="EndIII_4Fe-2S"/>
    <property type="match status" value="1"/>
</dbReference>
<dbReference type="EMBL" id="CAEZWO010000108">
    <property type="protein sequence ID" value="CAB4666363.1"/>
    <property type="molecule type" value="Genomic_DNA"/>
</dbReference>
<evidence type="ECO:0000259" key="11">
    <source>
        <dbReference type="SMART" id="SM00478"/>
    </source>
</evidence>
<evidence type="ECO:0000256" key="6">
    <source>
        <dbReference type="ARBA" id="ARBA00022801"/>
    </source>
</evidence>
<dbReference type="InterPro" id="IPR004036">
    <property type="entry name" value="Endonuclease-III-like_CS2"/>
</dbReference>
<keyword evidence="3" id="KW-0004">4Fe-4S</keyword>
<dbReference type="Gene3D" id="1.10.340.30">
    <property type="entry name" value="Hypothetical protein, domain 2"/>
    <property type="match status" value="1"/>
</dbReference>
<dbReference type="SMART" id="SM00478">
    <property type="entry name" value="ENDO3c"/>
    <property type="match status" value="1"/>
</dbReference>
<dbReference type="InterPro" id="IPR004035">
    <property type="entry name" value="Endouclease-III_FeS-bd_BS"/>
</dbReference>
<dbReference type="GO" id="GO:0000701">
    <property type="term" value="F:purine-specific mismatch base pair DNA N-glycosylase activity"/>
    <property type="evidence" value="ECO:0007669"/>
    <property type="project" value="TreeGrafter"/>
</dbReference>
<dbReference type="FunFam" id="1.10.340.30:FF:000003">
    <property type="entry name" value="A/G-specific adenine glycosylase"/>
    <property type="match status" value="1"/>
</dbReference>
<dbReference type="GO" id="GO:0035485">
    <property type="term" value="F:adenine/guanine mispair binding"/>
    <property type="evidence" value="ECO:0007669"/>
    <property type="project" value="TreeGrafter"/>
</dbReference>
<comment type="cofactor">
    <cofactor evidence="1">
        <name>[4Fe-4S] cluster</name>
        <dbReference type="ChEBI" id="CHEBI:49883"/>
    </cofactor>
</comment>
<proteinExistence type="inferred from homology"/>
<dbReference type="PROSITE" id="PS00764">
    <property type="entry name" value="ENDONUCLEASE_III_1"/>
    <property type="match status" value="1"/>
</dbReference>
<evidence type="ECO:0000256" key="3">
    <source>
        <dbReference type="ARBA" id="ARBA00022485"/>
    </source>
</evidence>
<name>A0A6J6M195_9ZZZZ</name>
<evidence type="ECO:0000256" key="5">
    <source>
        <dbReference type="ARBA" id="ARBA00022763"/>
    </source>
</evidence>
<dbReference type="CDD" id="cd00056">
    <property type="entry name" value="ENDO3c"/>
    <property type="match status" value="1"/>
</dbReference>
<dbReference type="GO" id="GO:0034039">
    <property type="term" value="F:8-oxo-7,8-dihydroguanine DNA N-glycosylase activity"/>
    <property type="evidence" value="ECO:0007669"/>
    <property type="project" value="TreeGrafter"/>
</dbReference>
<dbReference type="InterPro" id="IPR044298">
    <property type="entry name" value="MIG/MutY"/>
</dbReference>
<dbReference type="SUPFAM" id="SSF48150">
    <property type="entry name" value="DNA-glycosylase"/>
    <property type="match status" value="1"/>
</dbReference>
<dbReference type="PANTHER" id="PTHR42944:SF1">
    <property type="entry name" value="ADENINE DNA GLYCOSYLASE"/>
    <property type="match status" value="1"/>
</dbReference>
<evidence type="ECO:0000313" key="12">
    <source>
        <dbReference type="EMBL" id="CAB4666363.1"/>
    </source>
</evidence>
<dbReference type="AlphaFoldDB" id="A0A6J6M195"/>
<gene>
    <name evidence="12" type="ORF">UFOPK2254_01031</name>
</gene>
<keyword evidence="4" id="KW-0479">Metal-binding</keyword>
<dbReference type="SMART" id="SM00525">
    <property type="entry name" value="FES"/>
    <property type="match status" value="1"/>
</dbReference>
<dbReference type="InterPro" id="IPR003651">
    <property type="entry name" value="Endonuclease3_FeS-loop_motif"/>
</dbReference>
<dbReference type="Gene3D" id="1.10.1670.10">
    <property type="entry name" value="Helix-hairpin-Helix base-excision DNA repair enzymes (C-terminal)"/>
    <property type="match status" value="1"/>
</dbReference>
<evidence type="ECO:0000256" key="8">
    <source>
        <dbReference type="ARBA" id="ARBA00023014"/>
    </source>
</evidence>
<evidence type="ECO:0000256" key="10">
    <source>
        <dbReference type="ARBA" id="ARBA00023295"/>
    </source>
</evidence>
<dbReference type="PROSITE" id="PS01155">
    <property type="entry name" value="ENDONUCLEASE_III_2"/>
    <property type="match status" value="1"/>
</dbReference>
<dbReference type="PANTHER" id="PTHR42944">
    <property type="entry name" value="ADENINE DNA GLYCOSYLASE"/>
    <property type="match status" value="1"/>
</dbReference>
<dbReference type="InterPro" id="IPR011257">
    <property type="entry name" value="DNA_glycosylase"/>
</dbReference>
<dbReference type="GO" id="GO:0046872">
    <property type="term" value="F:metal ion binding"/>
    <property type="evidence" value="ECO:0007669"/>
    <property type="project" value="UniProtKB-KW"/>
</dbReference>
<evidence type="ECO:0000256" key="2">
    <source>
        <dbReference type="ARBA" id="ARBA00008343"/>
    </source>
</evidence>